<gene>
    <name evidence="1" type="ORF">SCLCIDRAFT_1215342</name>
</gene>
<keyword evidence="2" id="KW-1185">Reference proteome</keyword>
<proteinExistence type="predicted"/>
<reference evidence="2" key="2">
    <citation type="submission" date="2015-01" db="EMBL/GenBank/DDBJ databases">
        <title>Evolutionary Origins and Diversification of the Mycorrhizal Mutualists.</title>
        <authorList>
            <consortium name="DOE Joint Genome Institute"/>
            <consortium name="Mycorrhizal Genomics Consortium"/>
            <person name="Kohler A."/>
            <person name="Kuo A."/>
            <person name="Nagy L.G."/>
            <person name="Floudas D."/>
            <person name="Copeland A."/>
            <person name="Barry K.W."/>
            <person name="Cichocki N."/>
            <person name="Veneault-Fourrey C."/>
            <person name="LaButti K."/>
            <person name="Lindquist E.A."/>
            <person name="Lipzen A."/>
            <person name="Lundell T."/>
            <person name="Morin E."/>
            <person name="Murat C."/>
            <person name="Riley R."/>
            <person name="Ohm R."/>
            <person name="Sun H."/>
            <person name="Tunlid A."/>
            <person name="Henrissat B."/>
            <person name="Grigoriev I.V."/>
            <person name="Hibbett D.S."/>
            <person name="Martin F."/>
        </authorList>
    </citation>
    <scope>NUCLEOTIDE SEQUENCE [LARGE SCALE GENOMIC DNA]</scope>
    <source>
        <strain evidence="2">Foug A</strain>
    </source>
</reference>
<dbReference type="Proteomes" id="UP000053989">
    <property type="component" value="Unassembled WGS sequence"/>
</dbReference>
<dbReference type="InParanoid" id="A0A0C3DMY4"/>
<sequence>MPVLFCPCHVTLVFRVFRNRYPVSPGRQLSLLLSVEHNFDPEWQRGHQPSLHCLLVQYLLTYRFLLLNRTLVPIAEVTAGSLLLATSIA</sequence>
<evidence type="ECO:0000313" key="2">
    <source>
        <dbReference type="Proteomes" id="UP000053989"/>
    </source>
</evidence>
<dbReference type="HOGENOM" id="CLU_2456089_0_0_1"/>
<evidence type="ECO:0000313" key="1">
    <source>
        <dbReference type="EMBL" id="KIM62005.1"/>
    </source>
</evidence>
<dbReference type="AlphaFoldDB" id="A0A0C3DMY4"/>
<name>A0A0C3DMY4_9AGAM</name>
<reference evidence="1 2" key="1">
    <citation type="submission" date="2014-04" db="EMBL/GenBank/DDBJ databases">
        <authorList>
            <consortium name="DOE Joint Genome Institute"/>
            <person name="Kuo A."/>
            <person name="Kohler A."/>
            <person name="Nagy L.G."/>
            <person name="Floudas D."/>
            <person name="Copeland A."/>
            <person name="Barry K.W."/>
            <person name="Cichocki N."/>
            <person name="Veneault-Fourrey C."/>
            <person name="LaButti K."/>
            <person name="Lindquist E.A."/>
            <person name="Lipzen A."/>
            <person name="Lundell T."/>
            <person name="Morin E."/>
            <person name="Murat C."/>
            <person name="Sun H."/>
            <person name="Tunlid A."/>
            <person name="Henrissat B."/>
            <person name="Grigoriev I.V."/>
            <person name="Hibbett D.S."/>
            <person name="Martin F."/>
            <person name="Nordberg H.P."/>
            <person name="Cantor M.N."/>
            <person name="Hua S.X."/>
        </authorList>
    </citation>
    <scope>NUCLEOTIDE SEQUENCE [LARGE SCALE GENOMIC DNA]</scope>
    <source>
        <strain evidence="1 2">Foug A</strain>
    </source>
</reference>
<accession>A0A0C3DMY4</accession>
<dbReference type="EMBL" id="KN822045">
    <property type="protein sequence ID" value="KIM62005.1"/>
    <property type="molecule type" value="Genomic_DNA"/>
</dbReference>
<protein>
    <submittedName>
        <fullName evidence="1">Uncharacterized protein</fullName>
    </submittedName>
</protein>
<organism evidence="1 2">
    <name type="scientific">Scleroderma citrinum Foug A</name>
    <dbReference type="NCBI Taxonomy" id="1036808"/>
    <lineage>
        <taxon>Eukaryota</taxon>
        <taxon>Fungi</taxon>
        <taxon>Dikarya</taxon>
        <taxon>Basidiomycota</taxon>
        <taxon>Agaricomycotina</taxon>
        <taxon>Agaricomycetes</taxon>
        <taxon>Agaricomycetidae</taxon>
        <taxon>Boletales</taxon>
        <taxon>Sclerodermatineae</taxon>
        <taxon>Sclerodermataceae</taxon>
        <taxon>Scleroderma</taxon>
    </lineage>
</organism>